<accession>A0A7W2FA11</accession>
<dbReference type="SUPFAM" id="SSF50475">
    <property type="entry name" value="FMN-binding split barrel"/>
    <property type="match status" value="2"/>
</dbReference>
<name>A0A7W2FA11_9BURK</name>
<dbReference type="PANTHER" id="PTHR42815:SF2">
    <property type="entry name" value="FAD-BINDING, PUTATIVE (AFU_ORTHOLOGUE AFUA_6G07600)-RELATED"/>
    <property type="match status" value="1"/>
</dbReference>
<evidence type="ECO:0000313" key="2">
    <source>
        <dbReference type="Proteomes" id="UP000573499"/>
    </source>
</evidence>
<sequence>MRGPFHPGELRAQQLAGKGSSGGAIRDHMPDQHREFFAMLPFVLLATVGEDGWPQAAVLSGAPGFVSSPDATTLRVAAPLGAPAGTRVGLLGLDFGTRRRNRANGSITQADGQGFTITVDESFGNCPKYIRLRDVTPAEEEGGALSATAFEGLSEQARRMVASADTFFVATTGGQYGADISHRGGEPGFVRIAGDTLTVPDYAGNRYFNTLGNMLVDARTALLLIDYASGDVLHLQGRAVVEWDGAAAGLPGAERLWHFRVERGTLRPAAVPLRWRLRPDD</sequence>
<evidence type="ECO:0000313" key="1">
    <source>
        <dbReference type="EMBL" id="MBA5687907.1"/>
    </source>
</evidence>
<dbReference type="EMBL" id="JACEZU010000005">
    <property type="protein sequence ID" value="MBA5687907.1"/>
    <property type="molecule type" value="Genomic_DNA"/>
</dbReference>
<dbReference type="AlphaFoldDB" id="A0A7W2FA11"/>
<protein>
    <submittedName>
        <fullName evidence="1">Pyridoxamine 5'-phosphate oxidase family protein</fullName>
    </submittedName>
</protein>
<reference evidence="1 2" key="1">
    <citation type="submission" date="2020-07" db="EMBL/GenBank/DDBJ databases">
        <title>Novel species isolated from subtropical streams in China.</title>
        <authorList>
            <person name="Lu H."/>
        </authorList>
    </citation>
    <scope>NUCLEOTIDE SEQUENCE [LARGE SCALE GENOMIC DNA]</scope>
    <source>
        <strain evidence="1 2">LX47W</strain>
    </source>
</reference>
<dbReference type="Gene3D" id="2.30.110.10">
    <property type="entry name" value="Electron Transport, Fmn-binding Protein, Chain A"/>
    <property type="match status" value="1"/>
</dbReference>
<gene>
    <name evidence="1" type="ORF">H3H39_12700</name>
</gene>
<dbReference type="Proteomes" id="UP000573499">
    <property type="component" value="Unassembled WGS sequence"/>
</dbReference>
<organism evidence="1 2">
    <name type="scientific">Rugamonas apoptosis</name>
    <dbReference type="NCBI Taxonomy" id="2758570"/>
    <lineage>
        <taxon>Bacteria</taxon>
        <taxon>Pseudomonadati</taxon>
        <taxon>Pseudomonadota</taxon>
        <taxon>Betaproteobacteria</taxon>
        <taxon>Burkholderiales</taxon>
        <taxon>Oxalobacteraceae</taxon>
        <taxon>Telluria group</taxon>
        <taxon>Rugamonas</taxon>
    </lineage>
</organism>
<dbReference type="PANTHER" id="PTHR42815">
    <property type="entry name" value="FAD-BINDING, PUTATIVE (AFU_ORTHOLOGUE AFUA_6G07600)-RELATED"/>
    <property type="match status" value="1"/>
</dbReference>
<comment type="caution">
    <text evidence="1">The sequence shown here is derived from an EMBL/GenBank/DDBJ whole genome shotgun (WGS) entry which is preliminary data.</text>
</comment>
<dbReference type="InterPro" id="IPR012349">
    <property type="entry name" value="Split_barrel_FMN-bd"/>
</dbReference>
<proteinExistence type="predicted"/>
<keyword evidence="2" id="KW-1185">Reference proteome</keyword>